<keyword evidence="2 4" id="KW-0863">Zinc-finger</keyword>
<dbReference type="GO" id="GO:0008270">
    <property type="term" value="F:zinc ion binding"/>
    <property type="evidence" value="ECO:0007669"/>
    <property type="project" value="UniProtKB-KW"/>
</dbReference>
<proteinExistence type="predicted"/>
<dbReference type="STRING" id="436010.A0A166VN19"/>
<dbReference type="PROSITE" id="PS00518">
    <property type="entry name" value="ZF_RING_1"/>
    <property type="match status" value="1"/>
</dbReference>
<feature type="domain" description="RING-type" evidence="6">
    <location>
        <begin position="116"/>
        <end position="140"/>
    </location>
</feature>
<dbReference type="InterPro" id="IPR018957">
    <property type="entry name" value="Znf_C3HC4_RING-type"/>
</dbReference>
<dbReference type="Gene3D" id="3.30.40.10">
    <property type="entry name" value="Zinc/RING finger domain, C3HC4 (zinc finger)"/>
    <property type="match status" value="1"/>
</dbReference>
<keyword evidence="1" id="KW-0479">Metal-binding</keyword>
<dbReference type="Pfam" id="PF00097">
    <property type="entry name" value="zf-C3HC4"/>
    <property type="match status" value="1"/>
</dbReference>
<evidence type="ECO:0000259" key="6">
    <source>
        <dbReference type="PROSITE" id="PS50089"/>
    </source>
</evidence>
<evidence type="ECO:0000313" key="7">
    <source>
        <dbReference type="EMBL" id="KZP32896.1"/>
    </source>
</evidence>
<dbReference type="InterPro" id="IPR001841">
    <property type="entry name" value="Znf_RING"/>
</dbReference>
<evidence type="ECO:0000313" key="8">
    <source>
        <dbReference type="Proteomes" id="UP000076532"/>
    </source>
</evidence>
<evidence type="ECO:0000256" key="5">
    <source>
        <dbReference type="SAM" id="MobiDB-lite"/>
    </source>
</evidence>
<sequence>MSDHQFQEREYEAAGHPERMDLMDLLMGGIDIPTSGALSHQQIQELSNSLPRLTEQDLVKLGHGGRHSDMVHLRAAHAQSPQAMTPHAMDSPAHAFEEMGVTRVWFADRDEGKRGCGHVFCRRCLSKWIGGGHDTCPSCRHALLPESTPNAAAASPANATSASPSNAEEEAALRQFQEQMRSLRTVLESTSAQNPDFERQFSQMFGAQGVFGRPQAGTSAARDDDRSDFSGMYS</sequence>
<dbReference type="InterPro" id="IPR017907">
    <property type="entry name" value="Znf_RING_CS"/>
</dbReference>
<gene>
    <name evidence="7" type="ORF">FIBSPDRAFT_943868</name>
</gene>
<dbReference type="InterPro" id="IPR013083">
    <property type="entry name" value="Znf_RING/FYVE/PHD"/>
</dbReference>
<feature type="compositionally biased region" description="Low complexity" evidence="5">
    <location>
        <begin position="150"/>
        <end position="166"/>
    </location>
</feature>
<dbReference type="Proteomes" id="UP000076532">
    <property type="component" value="Unassembled WGS sequence"/>
</dbReference>
<evidence type="ECO:0000256" key="4">
    <source>
        <dbReference type="PROSITE-ProRule" id="PRU00175"/>
    </source>
</evidence>
<dbReference type="PROSITE" id="PS50089">
    <property type="entry name" value="ZF_RING_2"/>
    <property type="match status" value="1"/>
</dbReference>
<feature type="region of interest" description="Disordered" evidence="5">
    <location>
        <begin position="208"/>
        <end position="234"/>
    </location>
</feature>
<dbReference type="EMBL" id="KV417484">
    <property type="protein sequence ID" value="KZP32896.1"/>
    <property type="molecule type" value="Genomic_DNA"/>
</dbReference>
<evidence type="ECO:0000256" key="2">
    <source>
        <dbReference type="ARBA" id="ARBA00022771"/>
    </source>
</evidence>
<dbReference type="AlphaFoldDB" id="A0A166VN19"/>
<dbReference type="OrthoDB" id="8062037at2759"/>
<evidence type="ECO:0000256" key="3">
    <source>
        <dbReference type="ARBA" id="ARBA00022833"/>
    </source>
</evidence>
<keyword evidence="8" id="KW-1185">Reference proteome</keyword>
<dbReference type="SUPFAM" id="SSF57850">
    <property type="entry name" value="RING/U-box"/>
    <property type="match status" value="1"/>
</dbReference>
<protein>
    <recommendedName>
        <fullName evidence="6">RING-type domain-containing protein</fullName>
    </recommendedName>
</protein>
<feature type="region of interest" description="Disordered" evidence="5">
    <location>
        <begin position="150"/>
        <end position="170"/>
    </location>
</feature>
<accession>A0A166VN19</accession>
<organism evidence="7 8">
    <name type="scientific">Athelia psychrophila</name>
    <dbReference type="NCBI Taxonomy" id="1759441"/>
    <lineage>
        <taxon>Eukaryota</taxon>
        <taxon>Fungi</taxon>
        <taxon>Dikarya</taxon>
        <taxon>Basidiomycota</taxon>
        <taxon>Agaricomycotina</taxon>
        <taxon>Agaricomycetes</taxon>
        <taxon>Agaricomycetidae</taxon>
        <taxon>Atheliales</taxon>
        <taxon>Atheliaceae</taxon>
        <taxon>Athelia</taxon>
    </lineage>
</organism>
<evidence type="ECO:0000256" key="1">
    <source>
        <dbReference type="ARBA" id="ARBA00022723"/>
    </source>
</evidence>
<name>A0A166VN19_9AGAM</name>
<keyword evidence="3" id="KW-0862">Zinc</keyword>
<reference evidence="7 8" key="1">
    <citation type="journal article" date="2016" name="Mol. Biol. Evol.">
        <title>Comparative Genomics of Early-Diverging Mushroom-Forming Fungi Provides Insights into the Origins of Lignocellulose Decay Capabilities.</title>
        <authorList>
            <person name="Nagy L.G."/>
            <person name="Riley R."/>
            <person name="Tritt A."/>
            <person name="Adam C."/>
            <person name="Daum C."/>
            <person name="Floudas D."/>
            <person name="Sun H."/>
            <person name="Yadav J.S."/>
            <person name="Pangilinan J."/>
            <person name="Larsson K.H."/>
            <person name="Matsuura K."/>
            <person name="Barry K."/>
            <person name="Labutti K."/>
            <person name="Kuo R."/>
            <person name="Ohm R.A."/>
            <person name="Bhattacharya S.S."/>
            <person name="Shirouzu T."/>
            <person name="Yoshinaga Y."/>
            <person name="Martin F.M."/>
            <person name="Grigoriev I.V."/>
            <person name="Hibbett D.S."/>
        </authorList>
    </citation>
    <scope>NUCLEOTIDE SEQUENCE [LARGE SCALE GENOMIC DNA]</scope>
    <source>
        <strain evidence="7 8">CBS 109695</strain>
    </source>
</reference>